<dbReference type="RefSeq" id="WP_187539530.1">
    <property type="nucleotide sequence ID" value="NZ_BAABJT010000001.1"/>
</dbReference>
<evidence type="ECO:0000313" key="10">
    <source>
        <dbReference type="Proteomes" id="UP000515971"/>
    </source>
</evidence>
<keyword evidence="4" id="KW-0677">Repeat</keyword>
<keyword evidence="5 7" id="KW-1133">Transmembrane helix</keyword>
<keyword evidence="10" id="KW-1185">Reference proteome</keyword>
<dbReference type="PANTHER" id="PTHR43652">
    <property type="entry name" value="BASIC AMINO ACID ANTIPORTER YFCC-RELATED"/>
    <property type="match status" value="1"/>
</dbReference>
<dbReference type="GO" id="GO:0005886">
    <property type="term" value="C:plasma membrane"/>
    <property type="evidence" value="ECO:0007669"/>
    <property type="project" value="TreeGrafter"/>
</dbReference>
<dbReference type="InterPro" id="IPR051679">
    <property type="entry name" value="DASS-Related_Transporters"/>
</dbReference>
<feature type="transmembrane region" description="Helical" evidence="7">
    <location>
        <begin position="414"/>
        <end position="434"/>
    </location>
</feature>
<evidence type="ECO:0000259" key="8">
    <source>
        <dbReference type="Pfam" id="PF03600"/>
    </source>
</evidence>
<evidence type="ECO:0000256" key="6">
    <source>
        <dbReference type="ARBA" id="ARBA00023136"/>
    </source>
</evidence>
<evidence type="ECO:0000256" key="3">
    <source>
        <dbReference type="ARBA" id="ARBA00022692"/>
    </source>
</evidence>
<keyword evidence="2" id="KW-0813">Transport</keyword>
<dbReference type="PANTHER" id="PTHR43652:SF2">
    <property type="entry name" value="BASIC AMINO ACID ANTIPORTER YFCC-RELATED"/>
    <property type="match status" value="1"/>
</dbReference>
<feature type="transmembrane region" description="Helical" evidence="7">
    <location>
        <begin position="250"/>
        <end position="283"/>
    </location>
</feature>
<name>A0A7G9SK43_9SPHN</name>
<reference evidence="9 10" key="1">
    <citation type="submission" date="2020-08" db="EMBL/GenBank/DDBJ databases">
        <title>Genome sequence of Sphingomonas lutea KCTC 23642T.</title>
        <authorList>
            <person name="Hyun D.-W."/>
            <person name="Bae J.-W."/>
        </authorList>
    </citation>
    <scope>NUCLEOTIDE SEQUENCE [LARGE SCALE GENOMIC DNA]</scope>
    <source>
        <strain evidence="9 10">KCTC 23642</strain>
    </source>
</reference>
<feature type="transmembrane region" description="Helical" evidence="7">
    <location>
        <begin position="173"/>
        <end position="195"/>
    </location>
</feature>
<dbReference type="Pfam" id="PF03600">
    <property type="entry name" value="CitMHS"/>
    <property type="match status" value="1"/>
</dbReference>
<evidence type="ECO:0000313" key="9">
    <source>
        <dbReference type="EMBL" id="QNN68218.1"/>
    </source>
</evidence>
<feature type="domain" description="Citrate transporter-like" evidence="8">
    <location>
        <begin position="17"/>
        <end position="370"/>
    </location>
</feature>
<accession>A0A7G9SK43</accession>
<keyword evidence="3 7" id="KW-0812">Transmembrane</keyword>
<feature type="transmembrane region" description="Helical" evidence="7">
    <location>
        <begin position="335"/>
        <end position="363"/>
    </location>
</feature>
<evidence type="ECO:0000256" key="4">
    <source>
        <dbReference type="ARBA" id="ARBA00022737"/>
    </source>
</evidence>
<evidence type="ECO:0000256" key="7">
    <source>
        <dbReference type="SAM" id="Phobius"/>
    </source>
</evidence>
<comment type="subcellular location">
    <subcellularLocation>
        <location evidence="1">Membrane</location>
        <topology evidence="1">Multi-pass membrane protein</topology>
    </subcellularLocation>
</comment>
<dbReference type="KEGG" id="slut:H9L13_04905"/>
<dbReference type="InterPro" id="IPR004680">
    <property type="entry name" value="Cit_transptr-like_dom"/>
</dbReference>
<feature type="transmembrane region" description="Helical" evidence="7">
    <location>
        <begin position="140"/>
        <end position="161"/>
    </location>
</feature>
<dbReference type="EMBL" id="CP060718">
    <property type="protein sequence ID" value="QNN68218.1"/>
    <property type="molecule type" value="Genomic_DNA"/>
</dbReference>
<dbReference type="AlphaFoldDB" id="A0A7G9SK43"/>
<organism evidence="9 10">
    <name type="scientific">Sphingomonas lutea</name>
    <dbReference type="NCBI Taxonomy" id="1045317"/>
    <lineage>
        <taxon>Bacteria</taxon>
        <taxon>Pseudomonadati</taxon>
        <taxon>Pseudomonadota</taxon>
        <taxon>Alphaproteobacteria</taxon>
        <taxon>Sphingomonadales</taxon>
        <taxon>Sphingomonadaceae</taxon>
        <taxon>Sphingomonas</taxon>
    </lineage>
</organism>
<protein>
    <submittedName>
        <fullName evidence="9">SLC13/DASS family transporter</fullName>
    </submittedName>
</protein>
<dbReference type="Proteomes" id="UP000515971">
    <property type="component" value="Chromosome"/>
</dbReference>
<dbReference type="GO" id="GO:0055085">
    <property type="term" value="P:transmembrane transport"/>
    <property type="evidence" value="ECO:0007669"/>
    <property type="project" value="InterPro"/>
</dbReference>
<feature type="transmembrane region" description="Helical" evidence="7">
    <location>
        <begin position="89"/>
        <end position="109"/>
    </location>
</feature>
<sequence>MISGQMITLTVLVAVVAALIWDRVRSDVVALTGAAVLLMTGVVRPVEVQGAFASPAIIALASLFVIAYAMELSGLLDASIRRLVALYRWIGRSGLWVVIGLAGAASAFLNNTPIVVLGAPVVRETAKSLNLSPRRFLMPLSYAAVLGGCCTLIGTSTNLLVNDMAAVAGQPRFSIFEITPVGLIVALTGGLYLLLVSGRLISTEGGEEPSAEDLRGGREPGLAGGQMGDASAFAGQVALKPVKAVVSLLIFIAVVALAAMNVAPIAACAFAGAVLLILLRIITADEAYRGLRPDVLMLIAGMVVLGIALDVSGVANAATGAMIGSLDTFSPLLALIVIYGVTLFATELLSNATVAVLFTPIAVSLAEALQVSPRPFLVAIMIAGSAAFATPFGYQTNVIVYQMGRYSYLDFVKVGLPLNFLTWAAAVFAITIYFPF</sequence>
<keyword evidence="6 7" id="KW-0472">Membrane</keyword>
<evidence type="ECO:0000256" key="5">
    <source>
        <dbReference type="ARBA" id="ARBA00022989"/>
    </source>
</evidence>
<gene>
    <name evidence="9" type="ORF">H9L13_04905</name>
</gene>
<feature type="transmembrane region" description="Helical" evidence="7">
    <location>
        <begin position="50"/>
        <end position="69"/>
    </location>
</feature>
<proteinExistence type="predicted"/>
<evidence type="ECO:0000256" key="1">
    <source>
        <dbReference type="ARBA" id="ARBA00004141"/>
    </source>
</evidence>
<feature type="transmembrane region" description="Helical" evidence="7">
    <location>
        <begin position="295"/>
        <end position="315"/>
    </location>
</feature>
<evidence type="ECO:0000256" key="2">
    <source>
        <dbReference type="ARBA" id="ARBA00022448"/>
    </source>
</evidence>
<feature type="transmembrane region" description="Helical" evidence="7">
    <location>
        <begin position="375"/>
        <end position="394"/>
    </location>
</feature>